<dbReference type="InterPro" id="IPR011990">
    <property type="entry name" value="TPR-like_helical_dom_sf"/>
</dbReference>
<dbReference type="Gene3D" id="1.25.40.10">
    <property type="entry name" value="Tetratricopeptide repeat domain"/>
    <property type="match status" value="2"/>
</dbReference>
<dbReference type="InterPro" id="IPR053301">
    <property type="entry name" value="F-box_motif"/>
</dbReference>
<organism evidence="2 3">
    <name type="scientific">Halopseudomonas litoralis</name>
    <dbReference type="NCBI Taxonomy" id="797277"/>
    <lineage>
        <taxon>Bacteria</taxon>
        <taxon>Pseudomonadati</taxon>
        <taxon>Pseudomonadota</taxon>
        <taxon>Gammaproteobacteria</taxon>
        <taxon>Pseudomonadales</taxon>
        <taxon>Pseudomonadaceae</taxon>
        <taxon>Halopseudomonas</taxon>
    </lineage>
</organism>
<evidence type="ECO:0000256" key="1">
    <source>
        <dbReference type="SAM" id="SignalP"/>
    </source>
</evidence>
<gene>
    <name evidence="2" type="ORF">SAMN05216198_2041</name>
</gene>
<sequence>MFKKAAFGLCLLILTCTAVWSGTLTPEQRDARETGIRLYNQYKAISATPFLETAAQAGDAEAQYYLGEALRKNNRFMTHESHKWLEAAANQGHIYAMIRLGRSGNDLCAVMGNCPSGSKSPGDWLRHAYRVALPLAEQGDPEAMFLMYKITLDTDWRAKAAEAGYALAQYGEAISIKQGRGFYLFGNRKKAVEKWFKGSAEGGYPLSMQYYQVILAERDDWEGVRYWQYKAAETGHADSIYTLGAYLSHEPEGAGHKLDLVKGYGLISLLLELDGGGWLLTTVEETLPLVAAKMTPEQIEQALKFAEEWKATHPPVSYFPDKLSIY</sequence>
<feature type="chain" id="PRO_5009260124" description="TPR repeat" evidence="1">
    <location>
        <begin position="22"/>
        <end position="326"/>
    </location>
</feature>
<dbReference type="Proteomes" id="UP000243426">
    <property type="component" value="Chromosome I"/>
</dbReference>
<feature type="signal peptide" evidence="1">
    <location>
        <begin position="1"/>
        <end position="21"/>
    </location>
</feature>
<reference evidence="3" key="1">
    <citation type="submission" date="2016-10" db="EMBL/GenBank/DDBJ databases">
        <authorList>
            <person name="Varghese N."/>
            <person name="Submissions S."/>
        </authorList>
    </citation>
    <scope>NUCLEOTIDE SEQUENCE [LARGE SCALE GENOMIC DNA]</scope>
    <source>
        <strain evidence="3">2SM5</strain>
    </source>
</reference>
<dbReference type="AlphaFoldDB" id="A0A1H1SIV4"/>
<dbReference type="SUPFAM" id="SSF81901">
    <property type="entry name" value="HCP-like"/>
    <property type="match status" value="2"/>
</dbReference>
<keyword evidence="1" id="KW-0732">Signal</keyword>
<dbReference type="PANTHER" id="PTHR45088">
    <property type="entry name" value="OSJNBA0022H21.17 PROTEIN"/>
    <property type="match status" value="1"/>
</dbReference>
<evidence type="ECO:0008006" key="4">
    <source>
        <dbReference type="Google" id="ProtNLM"/>
    </source>
</evidence>
<proteinExistence type="predicted"/>
<dbReference type="EMBL" id="LT629748">
    <property type="protein sequence ID" value="SDS47793.1"/>
    <property type="molecule type" value="Genomic_DNA"/>
</dbReference>
<evidence type="ECO:0000313" key="3">
    <source>
        <dbReference type="Proteomes" id="UP000243426"/>
    </source>
</evidence>
<protein>
    <recommendedName>
        <fullName evidence="4">TPR repeat</fullName>
    </recommendedName>
</protein>
<dbReference type="STRING" id="797277.SAMN05216198_2041"/>
<accession>A0A1H1SIV4</accession>
<dbReference type="RefSeq" id="WP_090273199.1">
    <property type="nucleotide sequence ID" value="NZ_LT629748.1"/>
</dbReference>
<evidence type="ECO:0000313" key="2">
    <source>
        <dbReference type="EMBL" id="SDS47793.1"/>
    </source>
</evidence>
<name>A0A1H1SIV4_9GAMM</name>
<dbReference type="OrthoDB" id="5587079at2"/>
<keyword evidence="3" id="KW-1185">Reference proteome</keyword>
<dbReference type="PANTHER" id="PTHR45088:SF1">
    <property type="entry name" value="OS04G0476000 PROTEIN"/>
    <property type="match status" value="1"/>
</dbReference>